<keyword evidence="3" id="KW-1185">Reference proteome</keyword>
<evidence type="ECO:0000313" key="2">
    <source>
        <dbReference type="EMBL" id="TVY90413.1"/>
    </source>
</evidence>
<accession>A0A559MBY0</accession>
<dbReference type="InterPro" id="IPR002347">
    <property type="entry name" value="SDR_fam"/>
</dbReference>
<dbReference type="Pfam" id="PF00106">
    <property type="entry name" value="adh_short"/>
    <property type="match status" value="1"/>
</dbReference>
<comment type="caution">
    <text evidence="2">The sequence shown here is derived from an EMBL/GenBank/DDBJ whole genome shotgun (WGS) entry which is preliminary data.</text>
</comment>
<dbReference type="Proteomes" id="UP000315522">
    <property type="component" value="Unassembled WGS sequence"/>
</dbReference>
<dbReference type="EMBL" id="QGML01000872">
    <property type="protein sequence ID" value="TVY90413.1"/>
    <property type="molecule type" value="Genomic_DNA"/>
</dbReference>
<sequence>MSDPKSMWHAARNPPADPTSISFKGKAVLVTGANSGLGLAAAIKYAAQGASPLILGVRSQEKGEQAKKAIINASKCPAEIFLILIIDLSSFESVRDFGKNLNEKVPRLHVAQLAGGVTKVNYELTGDQWESTLQINALSPALLGLLLLPKLQATASESPHGEPSHLSFVNSIAHLEVKPTDISPDQSLIERCNDSTKWDFQKQYFLVKLVAWFAMRAIADRSTREGRVIVNANCPGLCKTNMLHELPFAARTAMAATYFIMGRTAEQGARTMVSATGLGWESHGRFWTNDSYPPSSELLESEGADALYHKTSDEILSILRKHLGPDIV</sequence>
<dbReference type="GO" id="GO:0016491">
    <property type="term" value="F:oxidoreductase activity"/>
    <property type="evidence" value="ECO:0007669"/>
    <property type="project" value="UniProtKB-KW"/>
</dbReference>
<keyword evidence="1" id="KW-0560">Oxidoreductase</keyword>
<dbReference type="AlphaFoldDB" id="A0A559MBY0"/>
<dbReference type="PANTHER" id="PTHR43157">
    <property type="entry name" value="PHOSPHATIDYLINOSITOL-GLYCAN BIOSYNTHESIS CLASS F PROTEIN-RELATED"/>
    <property type="match status" value="1"/>
</dbReference>
<protein>
    <submittedName>
        <fullName evidence="2">Short-chain dehydrogenase</fullName>
    </submittedName>
</protein>
<reference evidence="2 3" key="1">
    <citation type="submission" date="2018-05" db="EMBL/GenBank/DDBJ databases">
        <title>Genome sequencing and assembly of the regulated plant pathogen Lachnellula willkommii and related sister species for the development of diagnostic species identification markers.</title>
        <authorList>
            <person name="Giroux E."/>
            <person name="Bilodeau G."/>
        </authorList>
    </citation>
    <scope>NUCLEOTIDE SEQUENCE [LARGE SCALE GENOMIC DNA]</scope>
    <source>
        <strain evidence="2 3">CBS 172.35</strain>
    </source>
</reference>
<dbReference type="PANTHER" id="PTHR43157:SF22">
    <property type="entry name" value="SHORT-CHAIN DEHYDROGENASE_REDUCTASE PHMF"/>
    <property type="match status" value="1"/>
</dbReference>
<organism evidence="2 3">
    <name type="scientific">Lachnellula willkommii</name>
    <dbReference type="NCBI Taxonomy" id="215461"/>
    <lineage>
        <taxon>Eukaryota</taxon>
        <taxon>Fungi</taxon>
        <taxon>Dikarya</taxon>
        <taxon>Ascomycota</taxon>
        <taxon>Pezizomycotina</taxon>
        <taxon>Leotiomycetes</taxon>
        <taxon>Helotiales</taxon>
        <taxon>Lachnaceae</taxon>
        <taxon>Lachnellula</taxon>
    </lineage>
</organism>
<evidence type="ECO:0000256" key="1">
    <source>
        <dbReference type="ARBA" id="ARBA00023002"/>
    </source>
</evidence>
<proteinExistence type="predicted"/>
<dbReference type="PRINTS" id="PR00081">
    <property type="entry name" value="GDHRDH"/>
</dbReference>
<dbReference type="InterPro" id="IPR036291">
    <property type="entry name" value="NAD(P)-bd_dom_sf"/>
</dbReference>
<dbReference type="SUPFAM" id="SSF51735">
    <property type="entry name" value="NAD(P)-binding Rossmann-fold domains"/>
    <property type="match status" value="1"/>
</dbReference>
<gene>
    <name evidence="2" type="primary">sdnK</name>
    <name evidence="2" type="ORF">LAWI1_G004661</name>
</gene>
<name>A0A559MBY0_9HELO</name>
<dbReference type="Gene3D" id="3.40.50.720">
    <property type="entry name" value="NAD(P)-binding Rossmann-like Domain"/>
    <property type="match status" value="1"/>
</dbReference>
<evidence type="ECO:0000313" key="3">
    <source>
        <dbReference type="Proteomes" id="UP000315522"/>
    </source>
</evidence>